<protein>
    <submittedName>
        <fullName evidence="10">Formate hydrogenlyase subunit 3/multisubunit Na+/H+ antiporter MnhD subunit</fullName>
    </submittedName>
</protein>
<evidence type="ECO:0000313" key="11">
    <source>
        <dbReference type="Proteomes" id="UP001240447"/>
    </source>
</evidence>
<feature type="transmembrane region" description="Helical" evidence="8">
    <location>
        <begin position="437"/>
        <end position="455"/>
    </location>
</feature>
<feature type="transmembrane region" description="Helical" evidence="8">
    <location>
        <begin position="355"/>
        <end position="377"/>
    </location>
</feature>
<feature type="transmembrane region" description="Helical" evidence="8">
    <location>
        <begin position="6"/>
        <end position="26"/>
    </location>
</feature>
<dbReference type="PANTHER" id="PTHR42703:SF1">
    <property type="entry name" value="NA(+)_H(+) ANTIPORTER SUBUNIT D1"/>
    <property type="match status" value="1"/>
</dbReference>
<evidence type="ECO:0000256" key="1">
    <source>
        <dbReference type="ARBA" id="ARBA00004651"/>
    </source>
</evidence>
<name>A0ABT9NQV2_9ACTN</name>
<dbReference type="InterPro" id="IPR001750">
    <property type="entry name" value="ND/Mrp_TM"/>
</dbReference>
<evidence type="ECO:0000256" key="6">
    <source>
        <dbReference type="ARBA" id="ARBA00023136"/>
    </source>
</evidence>
<evidence type="ECO:0000313" key="10">
    <source>
        <dbReference type="EMBL" id="MDP9822691.1"/>
    </source>
</evidence>
<feature type="transmembrane region" description="Helical" evidence="8">
    <location>
        <begin position="154"/>
        <end position="174"/>
    </location>
</feature>
<evidence type="ECO:0000256" key="2">
    <source>
        <dbReference type="ARBA" id="ARBA00005346"/>
    </source>
</evidence>
<dbReference type="InterPro" id="IPR050586">
    <property type="entry name" value="CPA3_Na-H_Antiporter_D"/>
</dbReference>
<dbReference type="PANTHER" id="PTHR42703">
    <property type="entry name" value="NADH DEHYDROGENASE"/>
    <property type="match status" value="1"/>
</dbReference>
<feature type="transmembrane region" description="Helical" evidence="8">
    <location>
        <begin position="320"/>
        <end position="343"/>
    </location>
</feature>
<feature type="transmembrane region" description="Helical" evidence="8">
    <location>
        <begin position="397"/>
        <end position="417"/>
    </location>
</feature>
<keyword evidence="5 8" id="KW-1133">Transmembrane helix</keyword>
<dbReference type="EMBL" id="JAUSQM010000001">
    <property type="protein sequence ID" value="MDP9822691.1"/>
    <property type="molecule type" value="Genomic_DNA"/>
</dbReference>
<proteinExistence type="inferred from homology"/>
<feature type="transmembrane region" description="Helical" evidence="8">
    <location>
        <begin position="230"/>
        <end position="250"/>
    </location>
</feature>
<feature type="transmembrane region" description="Helical" evidence="8">
    <location>
        <begin position="102"/>
        <end position="118"/>
    </location>
</feature>
<comment type="similarity">
    <text evidence="2">Belongs to the CPA3 antiporters (TC 2.A.63) subunit D family.</text>
</comment>
<dbReference type="Pfam" id="PF00361">
    <property type="entry name" value="Proton_antipo_M"/>
    <property type="match status" value="1"/>
</dbReference>
<feature type="transmembrane region" description="Helical" evidence="8">
    <location>
        <begin position="71"/>
        <end position="90"/>
    </location>
</feature>
<accession>A0ABT9NQV2</accession>
<sequence length="594" mass="61400">MSDLVDALWVLTFLVPVTAALAIALVPSARAPLARWAWVAVVPAAALTTLDDGRGRLVEEMLLGTSVELDQVGRPLLALAVVLYGLALAFVPRSPIERQPTLSAWLLICFAANAGVFAAADVVTFYLCFTVMSFVGYALVVHDRTSDARRAGRIYLVLAVLGEGAVLAAVLLVAHAGAVRLAEVPAAVASSPYAGWIIVLVLVGFGVKAGTVPLHVWLPLAHPAAPTPASAVLSGVMVKAGLVGWVRFLPLGEAGEGVADHAIWGTAFLAVALLGGFVAVPLGLLQDNPKVVLAYSTISQMGFLAAVVGAALAVPELAEACILAAVVYAVHHGIAKGALFLGVQAWDTERLPRPLVTGVLVVAGLAVAGAPFTSGYVAKYGAKEAVAQTTLPVGGGVLLADVLPWIGLGSTLLLARFGVVMWRRERRQDRTPVGRDAGWALLTVVAAIGVMALARSHAPLQSVPGWLDASALWSQAWPVLLGLVLAAAAAAIATRRELDRSRVAHPRGDLVPPGDVVEIGERAVRAVGRALARAVRRLEQIGARGREGLRATPSPLPLVASVQARIGTWAGSGVVLLVAVAAALVWVAATGRVG</sequence>
<feature type="domain" description="NADH:quinone oxidoreductase/Mrp antiporter transmembrane" evidence="9">
    <location>
        <begin position="119"/>
        <end position="382"/>
    </location>
</feature>
<feature type="transmembrane region" description="Helical" evidence="8">
    <location>
        <begin position="292"/>
        <end position="314"/>
    </location>
</feature>
<organism evidence="10 11">
    <name type="scientific">Nocardioides massiliensis</name>
    <dbReference type="NCBI Taxonomy" id="1325935"/>
    <lineage>
        <taxon>Bacteria</taxon>
        <taxon>Bacillati</taxon>
        <taxon>Actinomycetota</taxon>
        <taxon>Actinomycetes</taxon>
        <taxon>Propionibacteriales</taxon>
        <taxon>Nocardioidaceae</taxon>
        <taxon>Nocardioides</taxon>
    </lineage>
</organism>
<evidence type="ECO:0000256" key="3">
    <source>
        <dbReference type="ARBA" id="ARBA00022475"/>
    </source>
</evidence>
<feature type="transmembrane region" description="Helical" evidence="8">
    <location>
        <begin position="475"/>
        <end position="493"/>
    </location>
</feature>
<keyword evidence="11" id="KW-1185">Reference proteome</keyword>
<feature type="transmembrane region" description="Helical" evidence="8">
    <location>
        <begin position="566"/>
        <end position="589"/>
    </location>
</feature>
<evidence type="ECO:0000256" key="7">
    <source>
        <dbReference type="RuleBase" id="RU000320"/>
    </source>
</evidence>
<reference evidence="10 11" key="1">
    <citation type="submission" date="2023-07" db="EMBL/GenBank/DDBJ databases">
        <title>Sequencing the genomes of 1000 actinobacteria strains.</title>
        <authorList>
            <person name="Klenk H.-P."/>
        </authorList>
    </citation>
    <scope>NUCLEOTIDE SEQUENCE [LARGE SCALE GENOMIC DNA]</scope>
    <source>
        <strain evidence="10 11">GD13</strain>
    </source>
</reference>
<dbReference type="Proteomes" id="UP001240447">
    <property type="component" value="Unassembled WGS sequence"/>
</dbReference>
<gene>
    <name evidence="10" type="ORF">J2S59_002500</name>
</gene>
<feature type="transmembrane region" description="Helical" evidence="8">
    <location>
        <begin position="262"/>
        <end position="285"/>
    </location>
</feature>
<comment type="caution">
    <text evidence="10">The sequence shown here is derived from an EMBL/GenBank/DDBJ whole genome shotgun (WGS) entry which is preliminary data.</text>
</comment>
<feature type="transmembrane region" description="Helical" evidence="8">
    <location>
        <begin position="194"/>
        <end position="218"/>
    </location>
</feature>
<dbReference type="RefSeq" id="WP_306825172.1">
    <property type="nucleotide sequence ID" value="NZ_JAUSQM010000001.1"/>
</dbReference>
<evidence type="ECO:0000256" key="8">
    <source>
        <dbReference type="SAM" id="Phobius"/>
    </source>
</evidence>
<keyword evidence="4 7" id="KW-0812">Transmembrane</keyword>
<evidence type="ECO:0000256" key="5">
    <source>
        <dbReference type="ARBA" id="ARBA00022989"/>
    </source>
</evidence>
<keyword evidence="3" id="KW-1003">Cell membrane</keyword>
<feature type="transmembrane region" description="Helical" evidence="8">
    <location>
        <begin position="124"/>
        <end position="142"/>
    </location>
</feature>
<evidence type="ECO:0000256" key="4">
    <source>
        <dbReference type="ARBA" id="ARBA00022692"/>
    </source>
</evidence>
<keyword evidence="6 8" id="KW-0472">Membrane</keyword>
<comment type="subcellular location">
    <subcellularLocation>
        <location evidence="1">Cell membrane</location>
        <topology evidence="1">Multi-pass membrane protein</topology>
    </subcellularLocation>
    <subcellularLocation>
        <location evidence="7">Membrane</location>
        <topology evidence="7">Multi-pass membrane protein</topology>
    </subcellularLocation>
</comment>
<evidence type="ECO:0000259" key="9">
    <source>
        <dbReference type="Pfam" id="PF00361"/>
    </source>
</evidence>